<evidence type="ECO:0000256" key="1">
    <source>
        <dbReference type="SAM" id="MobiDB-lite"/>
    </source>
</evidence>
<feature type="compositionally biased region" description="Low complexity" evidence="1">
    <location>
        <begin position="26"/>
        <end position="40"/>
    </location>
</feature>
<evidence type="ECO:0008006" key="4">
    <source>
        <dbReference type="Google" id="ProtNLM"/>
    </source>
</evidence>
<feature type="compositionally biased region" description="Polar residues" evidence="1">
    <location>
        <begin position="1"/>
        <end position="13"/>
    </location>
</feature>
<dbReference type="EMBL" id="JAVREH010000019">
    <property type="protein sequence ID" value="MDT0262564.1"/>
    <property type="molecule type" value="Genomic_DNA"/>
</dbReference>
<organism evidence="2 3">
    <name type="scientific">Jatrophihabitans lederbergiae</name>
    <dbReference type="NCBI Taxonomy" id="3075547"/>
    <lineage>
        <taxon>Bacteria</taxon>
        <taxon>Bacillati</taxon>
        <taxon>Actinomycetota</taxon>
        <taxon>Actinomycetes</taxon>
        <taxon>Jatrophihabitantales</taxon>
        <taxon>Jatrophihabitantaceae</taxon>
        <taxon>Jatrophihabitans</taxon>
    </lineage>
</organism>
<name>A0ABU2JDL3_9ACTN</name>
<dbReference type="RefSeq" id="WP_311423713.1">
    <property type="nucleotide sequence ID" value="NZ_JAVREH010000019.1"/>
</dbReference>
<sequence>MTENYTPPFTSTPLAGDPGVPPMTPAGQSGASSAQSGQSSPAVTDVAKSEASDVGQSAVGAGQHVAGVAKDQVANVTAEAGKQAKDLVNQARSELTQQAGQQQQRLAGGLRALGDELQSMVDNGQQSGVATDLAGQAAQKSHEIASWLDEREPGRLVEEVKDFARRRPGAFLLVAASAGLVAGRLTRGIKANAQDQSQSSQQYAGRPMTTVVPDVDVVRPYASSEDLGAGFPNEGRVL</sequence>
<comment type="caution">
    <text evidence="2">The sequence shown here is derived from an EMBL/GenBank/DDBJ whole genome shotgun (WGS) entry which is preliminary data.</text>
</comment>
<dbReference type="Proteomes" id="UP001183176">
    <property type="component" value="Unassembled WGS sequence"/>
</dbReference>
<proteinExistence type="predicted"/>
<feature type="region of interest" description="Disordered" evidence="1">
    <location>
        <begin position="1"/>
        <end position="61"/>
    </location>
</feature>
<evidence type="ECO:0000313" key="2">
    <source>
        <dbReference type="EMBL" id="MDT0262564.1"/>
    </source>
</evidence>
<accession>A0ABU2JDL3</accession>
<evidence type="ECO:0000313" key="3">
    <source>
        <dbReference type="Proteomes" id="UP001183176"/>
    </source>
</evidence>
<gene>
    <name evidence="2" type="ORF">RM423_14300</name>
</gene>
<reference evidence="3" key="1">
    <citation type="submission" date="2023-07" db="EMBL/GenBank/DDBJ databases">
        <title>30 novel species of actinomycetes from the DSMZ collection.</title>
        <authorList>
            <person name="Nouioui I."/>
        </authorList>
    </citation>
    <scope>NUCLEOTIDE SEQUENCE [LARGE SCALE GENOMIC DNA]</scope>
    <source>
        <strain evidence="3">DSM 44399</strain>
    </source>
</reference>
<keyword evidence="3" id="KW-1185">Reference proteome</keyword>
<protein>
    <recommendedName>
        <fullName evidence="4">DUF3618 domain-containing protein</fullName>
    </recommendedName>
</protein>